<protein>
    <submittedName>
        <fullName evidence="2">Uncharacterized protein</fullName>
    </submittedName>
</protein>
<feature type="region of interest" description="Disordered" evidence="1">
    <location>
        <begin position="131"/>
        <end position="157"/>
    </location>
</feature>
<name>A0A7D9L2V4_PARCT</name>
<evidence type="ECO:0000313" key="2">
    <source>
        <dbReference type="EMBL" id="CAB4024317.1"/>
    </source>
</evidence>
<accession>A0A7D9L2V4</accession>
<dbReference type="AlphaFoldDB" id="A0A7D9L2V4"/>
<feature type="compositionally biased region" description="Polar residues" evidence="1">
    <location>
        <begin position="47"/>
        <end position="56"/>
    </location>
</feature>
<sequence>LASASPATGSACETWNNAAQASCIAKPSRKYMRKQELASARPATGSVRGTFNNAAQASRIAKPSQKYMRKQESTRAKLAAIRAKSAALEAKAVFLKRKQGRLRIAAEELELEQQVAEVRVKEQVYEKELNNCTNNMETTTPLTPNAEPFESSGLNVE</sequence>
<feature type="non-terminal residue" evidence="2">
    <location>
        <position position="1"/>
    </location>
</feature>
<proteinExistence type="predicted"/>
<organism evidence="2 3">
    <name type="scientific">Paramuricea clavata</name>
    <name type="common">Red gorgonian</name>
    <name type="synonym">Violescent sea-whip</name>
    <dbReference type="NCBI Taxonomy" id="317549"/>
    <lineage>
        <taxon>Eukaryota</taxon>
        <taxon>Metazoa</taxon>
        <taxon>Cnidaria</taxon>
        <taxon>Anthozoa</taxon>
        <taxon>Octocorallia</taxon>
        <taxon>Malacalcyonacea</taxon>
        <taxon>Plexauridae</taxon>
        <taxon>Paramuricea</taxon>
    </lineage>
</organism>
<reference evidence="2" key="1">
    <citation type="submission" date="2020-04" db="EMBL/GenBank/DDBJ databases">
        <authorList>
            <person name="Alioto T."/>
            <person name="Alioto T."/>
            <person name="Gomez Garrido J."/>
        </authorList>
    </citation>
    <scope>NUCLEOTIDE SEQUENCE</scope>
    <source>
        <strain evidence="2">A484AB</strain>
    </source>
</reference>
<gene>
    <name evidence="2" type="ORF">PACLA_8A067865</name>
</gene>
<evidence type="ECO:0000256" key="1">
    <source>
        <dbReference type="SAM" id="MobiDB-lite"/>
    </source>
</evidence>
<feature type="region of interest" description="Disordered" evidence="1">
    <location>
        <begin position="35"/>
        <end position="69"/>
    </location>
</feature>
<keyword evidence="3" id="KW-1185">Reference proteome</keyword>
<dbReference type="Proteomes" id="UP001152795">
    <property type="component" value="Unassembled WGS sequence"/>
</dbReference>
<comment type="caution">
    <text evidence="2">The sequence shown here is derived from an EMBL/GenBank/DDBJ whole genome shotgun (WGS) entry which is preliminary data.</text>
</comment>
<feature type="compositionally biased region" description="Polar residues" evidence="1">
    <location>
        <begin position="131"/>
        <end position="143"/>
    </location>
</feature>
<dbReference type="EMBL" id="CACRXK020012961">
    <property type="protein sequence ID" value="CAB4024317.1"/>
    <property type="molecule type" value="Genomic_DNA"/>
</dbReference>
<evidence type="ECO:0000313" key="3">
    <source>
        <dbReference type="Proteomes" id="UP001152795"/>
    </source>
</evidence>